<dbReference type="HOGENOM" id="CLU_3217842_0_0_9"/>
<gene>
    <name evidence="1" type="ORF">HMPREF0519_0301</name>
</gene>
<organism evidence="1 2">
    <name type="scientific">Lentilactobacillus hilgardii (strain ATCC 8290 / DSM 20176 / CCUG 30140 / JCM 1155 / KCTC 3500 / NBRC 15886 / NCIMB 8040 / NRRL B-1843 / 9)</name>
    <dbReference type="NCBI Taxonomy" id="1423757"/>
    <lineage>
        <taxon>Bacteria</taxon>
        <taxon>Bacillati</taxon>
        <taxon>Bacillota</taxon>
        <taxon>Bacilli</taxon>
        <taxon>Lactobacillales</taxon>
        <taxon>Lactobacillaceae</taxon>
        <taxon>Lentilactobacillus</taxon>
    </lineage>
</organism>
<keyword evidence="2" id="KW-1185">Reference proteome</keyword>
<name>C0XGE0_LENH9</name>
<dbReference type="Proteomes" id="UP000003752">
    <property type="component" value="Unassembled WGS sequence"/>
</dbReference>
<evidence type="ECO:0000313" key="2">
    <source>
        <dbReference type="Proteomes" id="UP000003752"/>
    </source>
</evidence>
<proteinExistence type="predicted"/>
<dbReference type="AlphaFoldDB" id="C0XGE0"/>
<comment type="caution">
    <text evidence="1">The sequence shown here is derived from an EMBL/GenBank/DDBJ whole genome shotgun (WGS) entry which is preliminary data.</text>
</comment>
<dbReference type="EMBL" id="ACGP01000083">
    <property type="protein sequence ID" value="EEI25564.1"/>
    <property type="molecule type" value="Genomic_DNA"/>
</dbReference>
<sequence>MRVYGENQFTKYGKQTEIIFINWQFFSESFGIKKDLNKNVQVTL</sequence>
<accession>C0XGE0</accession>
<protein>
    <submittedName>
        <fullName evidence="1">Uncharacterized protein</fullName>
    </submittedName>
</protein>
<evidence type="ECO:0000313" key="1">
    <source>
        <dbReference type="EMBL" id="EEI25564.1"/>
    </source>
</evidence>
<reference evidence="1 2" key="1">
    <citation type="submission" date="2009-01" db="EMBL/GenBank/DDBJ databases">
        <authorList>
            <person name="Qin X."/>
            <person name="Bachman B."/>
            <person name="Battles P."/>
            <person name="Bell A."/>
            <person name="Bess C."/>
            <person name="Bickham C."/>
            <person name="Chaboub L."/>
            <person name="Chen D."/>
            <person name="Coyle M."/>
            <person name="Deiros D.R."/>
            <person name="Dinh H."/>
            <person name="Forbes L."/>
            <person name="Fowler G."/>
            <person name="Francisco L."/>
            <person name="Fu Q."/>
            <person name="Gubbala S."/>
            <person name="Hale W."/>
            <person name="Han Y."/>
            <person name="Hemphill L."/>
            <person name="Highlander S.K."/>
            <person name="Hirani K."/>
            <person name="Hogues M."/>
            <person name="Jackson L."/>
            <person name="Jakkamsetti A."/>
            <person name="Javaid M."/>
            <person name="Jiang H."/>
            <person name="Korchina V."/>
            <person name="Kovar C."/>
            <person name="Lara F."/>
            <person name="Lee S."/>
            <person name="Mata R."/>
            <person name="Mathew T."/>
            <person name="Moen C."/>
            <person name="Morales K."/>
            <person name="Munidasa M."/>
            <person name="Nazareth L."/>
            <person name="Ngo R."/>
            <person name="Nguyen L."/>
            <person name="Okwuonu G."/>
            <person name="Ongeri F."/>
            <person name="Patil S."/>
            <person name="Petrosino J."/>
            <person name="Pham C."/>
            <person name="Pham P."/>
            <person name="Pu L.-L."/>
            <person name="Puazo M."/>
            <person name="Raj R."/>
            <person name="Reid J."/>
            <person name="Rouhana J."/>
            <person name="Saada N."/>
            <person name="Shang Y."/>
            <person name="Simmons D."/>
            <person name="Thornton R."/>
            <person name="Warren J."/>
            <person name="Weissenberger G."/>
            <person name="Zhang J."/>
            <person name="Zhang L."/>
            <person name="Zhou C."/>
            <person name="Zhu D."/>
            <person name="Muzny D."/>
            <person name="Worley K."/>
            <person name="Gibbs R."/>
        </authorList>
    </citation>
    <scope>NUCLEOTIDE SEQUENCE [LARGE SCALE GENOMIC DNA]</scope>
    <source>
        <strain evidence="2">ATCC 8290 / DSM 20176 / CCUG 30140 / JCM 1155 / KCTC 3500 / NBRC 15886 / NCIMB 8040 / NRRL B-1843 / 9</strain>
    </source>
</reference>